<name>A0AAD9LPL4_9STRA</name>
<feature type="region of interest" description="Disordered" evidence="1">
    <location>
        <begin position="1"/>
        <end position="33"/>
    </location>
</feature>
<dbReference type="Proteomes" id="UP001259832">
    <property type="component" value="Unassembled WGS sequence"/>
</dbReference>
<keyword evidence="3" id="KW-1185">Reference proteome</keyword>
<dbReference type="EMBL" id="JASMQC010000007">
    <property type="protein sequence ID" value="KAK1943761.1"/>
    <property type="molecule type" value="Genomic_DNA"/>
</dbReference>
<evidence type="ECO:0000313" key="3">
    <source>
        <dbReference type="Proteomes" id="UP001259832"/>
    </source>
</evidence>
<reference evidence="2" key="1">
    <citation type="submission" date="2023-08" db="EMBL/GenBank/DDBJ databases">
        <title>Reference Genome Resource for the Citrus Pathogen Phytophthora citrophthora.</title>
        <authorList>
            <person name="Moller H."/>
            <person name="Coetzee B."/>
            <person name="Rose L.J."/>
            <person name="Van Niekerk J.M."/>
        </authorList>
    </citation>
    <scope>NUCLEOTIDE SEQUENCE</scope>
    <source>
        <strain evidence="2">STE-U-9442</strain>
    </source>
</reference>
<dbReference type="AlphaFoldDB" id="A0AAD9LPL4"/>
<gene>
    <name evidence="2" type="ORF">P3T76_005157</name>
</gene>
<evidence type="ECO:0000313" key="2">
    <source>
        <dbReference type="EMBL" id="KAK1943761.1"/>
    </source>
</evidence>
<protein>
    <submittedName>
        <fullName evidence="2">Uncharacterized protein</fullName>
    </submittedName>
</protein>
<organism evidence="2 3">
    <name type="scientific">Phytophthora citrophthora</name>
    <dbReference type="NCBI Taxonomy" id="4793"/>
    <lineage>
        <taxon>Eukaryota</taxon>
        <taxon>Sar</taxon>
        <taxon>Stramenopiles</taxon>
        <taxon>Oomycota</taxon>
        <taxon>Peronosporomycetes</taxon>
        <taxon>Peronosporales</taxon>
        <taxon>Peronosporaceae</taxon>
        <taxon>Phytophthora</taxon>
    </lineage>
</organism>
<proteinExistence type="predicted"/>
<accession>A0AAD9LPL4</accession>
<evidence type="ECO:0000256" key="1">
    <source>
        <dbReference type="SAM" id="MobiDB-lite"/>
    </source>
</evidence>
<sequence length="63" mass="6738">MIIPSEEVIVPDAAGEEQREVSSRSSTTDGTRWEVDTTGVGRMQARVFDPGGLVIMTAAVTTK</sequence>
<comment type="caution">
    <text evidence="2">The sequence shown here is derived from an EMBL/GenBank/DDBJ whole genome shotgun (WGS) entry which is preliminary data.</text>
</comment>